<evidence type="ECO:0000313" key="2">
    <source>
        <dbReference type="EMBL" id="KEH19436.1"/>
    </source>
</evidence>
<dbReference type="Proteomes" id="UP000002051">
    <property type="component" value="Chromosome 8"/>
</dbReference>
<name>A0A072TQH0_MEDTR</name>
<dbReference type="EMBL" id="CM001224">
    <property type="protein sequence ID" value="KEH19436.1"/>
    <property type="molecule type" value="Genomic_DNA"/>
</dbReference>
<evidence type="ECO:0000313" key="3">
    <source>
        <dbReference type="EnsemblPlants" id="KEH19436"/>
    </source>
</evidence>
<organism evidence="2 4">
    <name type="scientific">Medicago truncatula</name>
    <name type="common">Barrel medic</name>
    <name type="synonym">Medicago tribuloides</name>
    <dbReference type="NCBI Taxonomy" id="3880"/>
    <lineage>
        <taxon>Eukaryota</taxon>
        <taxon>Viridiplantae</taxon>
        <taxon>Streptophyta</taxon>
        <taxon>Embryophyta</taxon>
        <taxon>Tracheophyta</taxon>
        <taxon>Spermatophyta</taxon>
        <taxon>Magnoliopsida</taxon>
        <taxon>eudicotyledons</taxon>
        <taxon>Gunneridae</taxon>
        <taxon>Pentapetalae</taxon>
        <taxon>rosids</taxon>
        <taxon>fabids</taxon>
        <taxon>Fabales</taxon>
        <taxon>Fabaceae</taxon>
        <taxon>Papilionoideae</taxon>
        <taxon>50 kb inversion clade</taxon>
        <taxon>NPAAA clade</taxon>
        <taxon>Hologalegina</taxon>
        <taxon>IRL clade</taxon>
        <taxon>Trifolieae</taxon>
        <taxon>Medicago</taxon>
    </lineage>
</organism>
<dbReference type="PANTHER" id="PTHR32108">
    <property type="entry name" value="DNA-DIRECTED RNA POLYMERASE SUBUNIT ALPHA"/>
    <property type="match status" value="1"/>
</dbReference>
<feature type="region of interest" description="Disordered" evidence="1">
    <location>
        <begin position="23"/>
        <end position="42"/>
    </location>
</feature>
<dbReference type="PANTHER" id="PTHR32108:SF9">
    <property type="entry name" value="REVERSE TRANSCRIPTASE RNASE H-LIKE DOMAIN-CONTAINING PROTEIN"/>
    <property type="match status" value="1"/>
</dbReference>
<reference evidence="2 4" key="2">
    <citation type="journal article" date="2014" name="BMC Genomics">
        <title>An improved genome release (version Mt4.0) for the model legume Medicago truncatula.</title>
        <authorList>
            <person name="Tang H."/>
            <person name="Krishnakumar V."/>
            <person name="Bidwell S."/>
            <person name="Rosen B."/>
            <person name="Chan A."/>
            <person name="Zhou S."/>
            <person name="Gentzbittel L."/>
            <person name="Childs K.L."/>
            <person name="Yandell M."/>
            <person name="Gundlach H."/>
            <person name="Mayer K.F."/>
            <person name="Schwartz D.C."/>
            <person name="Town C.D."/>
        </authorList>
    </citation>
    <scope>GENOME REANNOTATION</scope>
    <source>
        <strain evidence="2">A17</strain>
        <strain evidence="3 4">cv. Jemalong A17</strain>
    </source>
</reference>
<gene>
    <name evidence="2" type="ordered locus">MTR_8g059190</name>
</gene>
<dbReference type="EnsemblPlants" id="KEH19436">
    <property type="protein sequence ID" value="KEH19436"/>
    <property type="gene ID" value="MTR_8g059190"/>
</dbReference>
<accession>A0A072TQH0</accession>
<proteinExistence type="predicted"/>
<evidence type="ECO:0000313" key="4">
    <source>
        <dbReference type="Proteomes" id="UP000002051"/>
    </source>
</evidence>
<sequence length="120" mass="14296">MTRQKWRLHWGQPKRLRKYQLQFQQGPERQHQQQPQQQAPRMQFDPIPMTYAELLPILLQENLIKTRAPPRVPNTLPAWYQSNLSYAFHQGAPGHDIKHCFSLKTEVQKLIEANILLFED</sequence>
<dbReference type="AlphaFoldDB" id="A0A072TQH0"/>
<evidence type="ECO:0000256" key="1">
    <source>
        <dbReference type="SAM" id="MobiDB-lite"/>
    </source>
</evidence>
<reference evidence="2 4" key="1">
    <citation type="journal article" date="2011" name="Nature">
        <title>The Medicago genome provides insight into the evolution of rhizobial symbioses.</title>
        <authorList>
            <person name="Young N.D."/>
            <person name="Debelle F."/>
            <person name="Oldroyd G.E."/>
            <person name="Geurts R."/>
            <person name="Cannon S.B."/>
            <person name="Udvardi M.K."/>
            <person name="Benedito V.A."/>
            <person name="Mayer K.F."/>
            <person name="Gouzy J."/>
            <person name="Schoof H."/>
            <person name="Van de Peer Y."/>
            <person name="Proost S."/>
            <person name="Cook D.R."/>
            <person name="Meyers B.C."/>
            <person name="Spannagl M."/>
            <person name="Cheung F."/>
            <person name="De Mita S."/>
            <person name="Krishnakumar V."/>
            <person name="Gundlach H."/>
            <person name="Zhou S."/>
            <person name="Mudge J."/>
            <person name="Bharti A.K."/>
            <person name="Murray J.D."/>
            <person name="Naoumkina M.A."/>
            <person name="Rosen B."/>
            <person name="Silverstein K.A."/>
            <person name="Tang H."/>
            <person name="Rombauts S."/>
            <person name="Zhao P.X."/>
            <person name="Zhou P."/>
            <person name="Barbe V."/>
            <person name="Bardou P."/>
            <person name="Bechner M."/>
            <person name="Bellec A."/>
            <person name="Berger A."/>
            <person name="Berges H."/>
            <person name="Bidwell S."/>
            <person name="Bisseling T."/>
            <person name="Choisne N."/>
            <person name="Couloux A."/>
            <person name="Denny R."/>
            <person name="Deshpande S."/>
            <person name="Dai X."/>
            <person name="Doyle J.J."/>
            <person name="Dudez A.M."/>
            <person name="Farmer A.D."/>
            <person name="Fouteau S."/>
            <person name="Franken C."/>
            <person name="Gibelin C."/>
            <person name="Gish J."/>
            <person name="Goldstein S."/>
            <person name="Gonzalez A.J."/>
            <person name="Green P.J."/>
            <person name="Hallab A."/>
            <person name="Hartog M."/>
            <person name="Hua A."/>
            <person name="Humphray S.J."/>
            <person name="Jeong D.H."/>
            <person name="Jing Y."/>
            <person name="Jocker A."/>
            <person name="Kenton S.M."/>
            <person name="Kim D.J."/>
            <person name="Klee K."/>
            <person name="Lai H."/>
            <person name="Lang C."/>
            <person name="Lin S."/>
            <person name="Macmil S.L."/>
            <person name="Magdelenat G."/>
            <person name="Matthews L."/>
            <person name="McCorrison J."/>
            <person name="Monaghan E.L."/>
            <person name="Mun J.H."/>
            <person name="Najar F.Z."/>
            <person name="Nicholson C."/>
            <person name="Noirot C."/>
            <person name="O'Bleness M."/>
            <person name="Paule C.R."/>
            <person name="Poulain J."/>
            <person name="Prion F."/>
            <person name="Qin B."/>
            <person name="Qu C."/>
            <person name="Retzel E.F."/>
            <person name="Riddle C."/>
            <person name="Sallet E."/>
            <person name="Samain S."/>
            <person name="Samson N."/>
            <person name="Sanders I."/>
            <person name="Saurat O."/>
            <person name="Scarpelli C."/>
            <person name="Schiex T."/>
            <person name="Segurens B."/>
            <person name="Severin A.J."/>
            <person name="Sherrier D.J."/>
            <person name="Shi R."/>
            <person name="Sims S."/>
            <person name="Singer S.R."/>
            <person name="Sinharoy S."/>
            <person name="Sterck L."/>
            <person name="Viollet A."/>
            <person name="Wang B.B."/>
            <person name="Wang K."/>
            <person name="Wang M."/>
            <person name="Wang X."/>
            <person name="Warfsmann J."/>
            <person name="Weissenbach J."/>
            <person name="White D.D."/>
            <person name="White J.D."/>
            <person name="Wiley G.B."/>
            <person name="Wincker P."/>
            <person name="Xing Y."/>
            <person name="Yang L."/>
            <person name="Yao Z."/>
            <person name="Ying F."/>
            <person name="Zhai J."/>
            <person name="Zhou L."/>
            <person name="Zuber A."/>
            <person name="Denarie J."/>
            <person name="Dixon R.A."/>
            <person name="May G.D."/>
            <person name="Schwartz D.C."/>
            <person name="Rogers J."/>
            <person name="Quetier F."/>
            <person name="Town C.D."/>
            <person name="Roe B.A."/>
        </authorList>
    </citation>
    <scope>NUCLEOTIDE SEQUENCE [LARGE SCALE GENOMIC DNA]</scope>
    <source>
        <strain evidence="2">A17</strain>
        <strain evidence="3 4">cv. Jemalong A17</strain>
    </source>
</reference>
<keyword evidence="4" id="KW-1185">Reference proteome</keyword>
<reference evidence="3" key="3">
    <citation type="submission" date="2015-04" db="UniProtKB">
        <authorList>
            <consortium name="EnsemblPlants"/>
        </authorList>
    </citation>
    <scope>IDENTIFICATION</scope>
    <source>
        <strain evidence="3">cv. Jemalong A17</strain>
    </source>
</reference>
<protein>
    <submittedName>
        <fullName evidence="2 3">Uncharacterized protein</fullName>
    </submittedName>
</protein>
<dbReference type="HOGENOM" id="CLU_2149636_0_0_1"/>